<dbReference type="Proteomes" id="UP000036873">
    <property type="component" value="Unassembled WGS sequence"/>
</dbReference>
<dbReference type="InterPro" id="IPR050743">
    <property type="entry name" value="2-oxoacid_DH_E2_comp"/>
</dbReference>
<dbReference type="PANTHER" id="PTHR43178:SF5">
    <property type="entry name" value="LIPOAMIDE ACYLTRANSFERASE COMPONENT OF BRANCHED-CHAIN ALPHA-KETO ACID DEHYDROGENASE COMPLEX, MITOCHONDRIAL"/>
    <property type="match status" value="1"/>
</dbReference>
<dbReference type="GO" id="GO:0016407">
    <property type="term" value="F:acetyltransferase activity"/>
    <property type="evidence" value="ECO:0007669"/>
    <property type="project" value="TreeGrafter"/>
</dbReference>
<name>A0A0L6U029_9FIRM</name>
<dbReference type="GO" id="GO:0005737">
    <property type="term" value="C:cytoplasm"/>
    <property type="evidence" value="ECO:0007669"/>
    <property type="project" value="TreeGrafter"/>
</dbReference>
<protein>
    <recommendedName>
        <fullName evidence="4">2-oxoacid dehydrogenase acyltransferase catalytic domain-containing protein</fullName>
    </recommendedName>
</protein>
<evidence type="ECO:0000256" key="1">
    <source>
        <dbReference type="ARBA" id="ARBA00001938"/>
    </source>
</evidence>
<dbReference type="OrthoDB" id="9805770at2"/>
<evidence type="ECO:0000259" key="4">
    <source>
        <dbReference type="Pfam" id="PF00198"/>
    </source>
</evidence>
<dbReference type="STRING" id="52689.AKG39_10505"/>
<dbReference type="Gene3D" id="3.30.559.10">
    <property type="entry name" value="Chloramphenicol acetyltransferase-like domain"/>
    <property type="match status" value="1"/>
</dbReference>
<comment type="cofactor">
    <cofactor evidence="1">
        <name>(R)-lipoate</name>
        <dbReference type="ChEBI" id="CHEBI:83088"/>
    </cofactor>
</comment>
<evidence type="ECO:0000313" key="5">
    <source>
        <dbReference type="EMBL" id="KNZ41707.1"/>
    </source>
</evidence>
<dbReference type="GO" id="GO:0031405">
    <property type="term" value="F:lipoic acid binding"/>
    <property type="evidence" value="ECO:0007669"/>
    <property type="project" value="TreeGrafter"/>
</dbReference>
<dbReference type="Pfam" id="PF00198">
    <property type="entry name" value="2-oxoacid_dh"/>
    <property type="match status" value="1"/>
</dbReference>
<reference evidence="6" key="1">
    <citation type="submission" date="2015-07" db="EMBL/GenBank/DDBJ databases">
        <title>Draft genome sequence of Acetobacterium bakii DSM 8293, a potential psychrophilic chemical producer through syngas fermentation.</title>
        <authorList>
            <person name="Song Y."/>
            <person name="Hwang S."/>
            <person name="Cho B.-K."/>
        </authorList>
    </citation>
    <scope>NUCLEOTIDE SEQUENCE [LARGE SCALE GENOMIC DNA]</scope>
    <source>
        <strain evidence="6">DSM 8239</strain>
    </source>
</reference>
<gene>
    <name evidence="5" type="ORF">AKG39_10505</name>
</gene>
<keyword evidence="3" id="KW-0012">Acyltransferase</keyword>
<dbReference type="InterPro" id="IPR023213">
    <property type="entry name" value="CAT-like_dom_sf"/>
</dbReference>
<evidence type="ECO:0000256" key="3">
    <source>
        <dbReference type="ARBA" id="ARBA00023315"/>
    </source>
</evidence>
<comment type="caution">
    <text evidence="5">The sequence shown here is derived from an EMBL/GenBank/DDBJ whole genome shotgun (WGS) entry which is preliminary data.</text>
</comment>
<dbReference type="RefSeq" id="WP_050740352.1">
    <property type="nucleotide sequence ID" value="NZ_LGYO01000025.1"/>
</dbReference>
<dbReference type="SUPFAM" id="SSF52777">
    <property type="entry name" value="CoA-dependent acyltransferases"/>
    <property type="match status" value="1"/>
</dbReference>
<dbReference type="AlphaFoldDB" id="A0A0L6U029"/>
<sequence>MTDSKRVKESYKISGTRKFIGKKMTESLRDYPQGSGSIYFPVDAVLDLKDELKAQNPKVSVTSIFVKLAAEALKEHPLINSALIGDEFFIYDSINIAVGIGLPDGIMMVVVKEAQDKDIFQISDELQDMIAKLKTKKLGMEDMMGSTYTISNMGMLEIDQVTPFLNPPETGIMAIGTTKKQLVVNDDDTTSIKRMACFSVTINHAAIDGFHSGLYLKTFKKHLLDPKSFMGLK</sequence>
<dbReference type="EMBL" id="LGYO01000025">
    <property type="protein sequence ID" value="KNZ41707.1"/>
    <property type="molecule type" value="Genomic_DNA"/>
</dbReference>
<accession>A0A0L6U029</accession>
<evidence type="ECO:0000313" key="6">
    <source>
        <dbReference type="Proteomes" id="UP000036873"/>
    </source>
</evidence>
<dbReference type="PANTHER" id="PTHR43178">
    <property type="entry name" value="DIHYDROLIPOAMIDE ACETYLTRANSFERASE COMPONENT OF PYRUVATE DEHYDROGENASE COMPLEX"/>
    <property type="match status" value="1"/>
</dbReference>
<keyword evidence="2" id="KW-0808">Transferase</keyword>
<dbReference type="InterPro" id="IPR001078">
    <property type="entry name" value="2-oxoacid_DH_actylTfrase"/>
</dbReference>
<keyword evidence="6" id="KW-1185">Reference proteome</keyword>
<feature type="domain" description="2-oxoacid dehydrogenase acyltransferase catalytic" evidence="4">
    <location>
        <begin position="9"/>
        <end position="230"/>
    </location>
</feature>
<proteinExistence type="predicted"/>
<evidence type="ECO:0000256" key="2">
    <source>
        <dbReference type="ARBA" id="ARBA00022679"/>
    </source>
</evidence>
<organism evidence="5 6">
    <name type="scientific">Acetobacterium bakii</name>
    <dbReference type="NCBI Taxonomy" id="52689"/>
    <lineage>
        <taxon>Bacteria</taxon>
        <taxon>Bacillati</taxon>
        <taxon>Bacillota</taxon>
        <taxon>Clostridia</taxon>
        <taxon>Eubacteriales</taxon>
        <taxon>Eubacteriaceae</taxon>
        <taxon>Acetobacterium</taxon>
    </lineage>
</organism>